<keyword evidence="1" id="KW-1133">Transmembrane helix</keyword>
<dbReference type="AlphaFoldDB" id="A0A7S4HII3"/>
<name>A0A7S4HII3_9EUKA</name>
<keyword evidence="1" id="KW-0812">Transmembrane</keyword>
<reference evidence="2" key="1">
    <citation type="submission" date="2021-01" db="EMBL/GenBank/DDBJ databases">
        <authorList>
            <person name="Corre E."/>
            <person name="Pelletier E."/>
            <person name="Niang G."/>
            <person name="Scheremetjew M."/>
            <person name="Finn R."/>
            <person name="Kale V."/>
            <person name="Holt S."/>
            <person name="Cochrane G."/>
            <person name="Meng A."/>
            <person name="Brown T."/>
            <person name="Cohen L."/>
        </authorList>
    </citation>
    <scope>NUCLEOTIDE SEQUENCE</scope>
    <source>
        <strain evidence="2">DIVA3 518/3/11/1/6</strain>
    </source>
</reference>
<dbReference type="EMBL" id="HBKP01001218">
    <property type="protein sequence ID" value="CAE2200238.1"/>
    <property type="molecule type" value="Transcribed_RNA"/>
</dbReference>
<sequence>MSTPKLLLALLCLIFSINVLIYLHSFMYLSPTMPWLHKVNYENSLRYDTYYKSRSNVIRRNLKSSSLHPSLRDTLDLYERLIQSYTPENAELGYLTTKCRDRSEFELINDEECRAWWMAVLAKEEIVDVGISLGFLRSEHKLGAVQVIFKNGMKGWYKPCGLHSEYPENEVIAGVIDFLMGFNRAPPSVMRNITSDYLVSVVKKNSHFYPLDSRYYVLDQIFATCSDNGMLNGAITAWWNGIEDGISLPKTLKYMEQYFPDSTIQEERRKLPNHENAEQIHSHILVYLLNILRVPGKNEFVSYQGNQKYYLGIDLDRTNLLSDIKEIPTFCEGCLIGNQTLANLKKIYHNYDDFSIEIMHTWDVLGGFTLQQKHLDGLYKRLRYIVNCFDTCMAQTSPSSVIIPDEVWNVKNKFTT</sequence>
<evidence type="ECO:0000313" key="2">
    <source>
        <dbReference type="EMBL" id="CAE2200238.1"/>
    </source>
</evidence>
<feature type="transmembrane region" description="Helical" evidence="1">
    <location>
        <begin position="6"/>
        <end position="29"/>
    </location>
</feature>
<proteinExistence type="predicted"/>
<evidence type="ECO:0000256" key="1">
    <source>
        <dbReference type="SAM" id="Phobius"/>
    </source>
</evidence>
<keyword evidence="1" id="KW-0472">Membrane</keyword>
<accession>A0A7S4HII3</accession>
<gene>
    <name evidence="2" type="ORF">VSP0166_LOCUS873</name>
</gene>
<organism evidence="2">
    <name type="scientific">Vannella robusta</name>
    <dbReference type="NCBI Taxonomy" id="1487602"/>
    <lineage>
        <taxon>Eukaryota</taxon>
        <taxon>Amoebozoa</taxon>
        <taxon>Discosea</taxon>
        <taxon>Flabellinia</taxon>
        <taxon>Vannellidae</taxon>
        <taxon>Vannella</taxon>
    </lineage>
</organism>
<protein>
    <submittedName>
        <fullName evidence="2">Uncharacterized protein</fullName>
    </submittedName>
</protein>